<feature type="compositionally biased region" description="Polar residues" evidence="11">
    <location>
        <begin position="733"/>
        <end position="763"/>
    </location>
</feature>
<gene>
    <name evidence="14" type="ORF">ZEAMMB73_Zm00001d006177</name>
</gene>
<accession>A0A1D6ETD5</accession>
<evidence type="ECO:0000256" key="5">
    <source>
        <dbReference type="ARBA" id="ARBA00022729"/>
    </source>
</evidence>
<dbReference type="AlphaFoldDB" id="A0A1D6ETD5"/>
<dbReference type="PANTHER" id="PTHR31764">
    <property type="entry name" value="PROTEIN HAPLESS 2"/>
    <property type="match status" value="1"/>
</dbReference>
<comment type="similarity">
    <text evidence="2">Belongs to the HAP2/GCS1 family.</text>
</comment>
<evidence type="ECO:0000256" key="2">
    <source>
        <dbReference type="ARBA" id="ARBA00010929"/>
    </source>
</evidence>
<feature type="compositionally biased region" description="Polar residues" evidence="11">
    <location>
        <begin position="784"/>
        <end position="793"/>
    </location>
</feature>
<keyword evidence="3" id="KW-1003">Cell membrane</keyword>
<evidence type="ECO:0000256" key="9">
    <source>
        <dbReference type="ARBA" id="ARBA00023157"/>
    </source>
</evidence>
<dbReference type="PANTHER" id="PTHR31764:SF0">
    <property type="entry name" value="GENERATIVE CELL SPECIFIC-1_HAP2 DOMAIN-CONTAINING PROTEIN"/>
    <property type="match status" value="1"/>
</dbReference>
<evidence type="ECO:0000256" key="6">
    <source>
        <dbReference type="ARBA" id="ARBA00022989"/>
    </source>
</evidence>
<dbReference type="EMBL" id="CM007648">
    <property type="protein sequence ID" value="ONM22990.1"/>
    <property type="molecule type" value="Genomic_DNA"/>
</dbReference>
<evidence type="ECO:0000256" key="1">
    <source>
        <dbReference type="ARBA" id="ARBA00004251"/>
    </source>
</evidence>
<evidence type="ECO:0000256" key="4">
    <source>
        <dbReference type="ARBA" id="ARBA00022692"/>
    </source>
</evidence>
<dbReference type="GO" id="GO:0005886">
    <property type="term" value="C:plasma membrane"/>
    <property type="evidence" value="ECO:0007669"/>
    <property type="project" value="UniProtKB-SubCell"/>
</dbReference>
<feature type="domain" description="Generative cell specific-1/HAP2" evidence="13">
    <location>
        <begin position="49"/>
        <end position="154"/>
    </location>
</feature>
<feature type="region of interest" description="Disordered" evidence="11">
    <location>
        <begin position="703"/>
        <end position="832"/>
    </location>
</feature>
<protein>
    <submittedName>
        <fullName evidence="14">Protein HAPLESS 2</fullName>
    </submittedName>
</protein>
<proteinExistence type="inferred from homology"/>
<evidence type="ECO:0000313" key="14">
    <source>
        <dbReference type="EMBL" id="ONM22990.1"/>
    </source>
</evidence>
<dbReference type="InterPro" id="IPR040326">
    <property type="entry name" value="HAP2/GCS1"/>
</dbReference>
<dbReference type="ExpressionAtlas" id="A0A1D6ETD5">
    <property type="expression patterns" value="baseline and differential"/>
</dbReference>
<evidence type="ECO:0000256" key="10">
    <source>
        <dbReference type="ARBA" id="ARBA00023279"/>
    </source>
</evidence>
<keyword evidence="6" id="KW-1133">Transmembrane helix</keyword>
<keyword evidence="8" id="KW-0472">Membrane</keyword>
<organism evidence="14">
    <name type="scientific">Zea mays</name>
    <name type="common">Maize</name>
    <dbReference type="NCBI Taxonomy" id="4577"/>
    <lineage>
        <taxon>Eukaryota</taxon>
        <taxon>Viridiplantae</taxon>
        <taxon>Streptophyta</taxon>
        <taxon>Embryophyta</taxon>
        <taxon>Tracheophyta</taxon>
        <taxon>Spermatophyta</taxon>
        <taxon>Magnoliopsida</taxon>
        <taxon>Liliopsida</taxon>
        <taxon>Poales</taxon>
        <taxon>Poaceae</taxon>
        <taxon>PACMAD clade</taxon>
        <taxon>Panicoideae</taxon>
        <taxon>Andropogonodae</taxon>
        <taxon>Andropogoneae</taxon>
        <taxon>Tripsacinae</taxon>
        <taxon>Zea</taxon>
    </lineage>
</organism>
<feature type="compositionally biased region" description="Low complexity" evidence="11">
    <location>
        <begin position="703"/>
        <end position="726"/>
    </location>
</feature>
<dbReference type="GO" id="GO:0008289">
    <property type="term" value="F:lipid binding"/>
    <property type="evidence" value="ECO:0007669"/>
    <property type="project" value="UniProtKB-KW"/>
</dbReference>
<keyword evidence="4" id="KW-0812">Transmembrane</keyword>
<keyword evidence="9" id="KW-1015">Disulfide bond</keyword>
<keyword evidence="10" id="KW-0278">Fertilization</keyword>
<evidence type="ECO:0000256" key="3">
    <source>
        <dbReference type="ARBA" id="ARBA00022475"/>
    </source>
</evidence>
<feature type="domain" description="Generative cell specific-1/HAP2" evidence="13">
    <location>
        <begin position="352"/>
        <end position="490"/>
    </location>
</feature>
<dbReference type="Pfam" id="PF10699">
    <property type="entry name" value="HAP2-GCS1"/>
    <property type="match status" value="3"/>
</dbReference>
<reference evidence="14" key="1">
    <citation type="submission" date="2015-12" db="EMBL/GenBank/DDBJ databases">
        <title>Update maize B73 reference genome by single molecule sequencing technologies.</title>
        <authorList>
            <consortium name="Maize Genome Sequencing Project"/>
            <person name="Ware D."/>
        </authorList>
    </citation>
    <scope>NUCLEOTIDE SEQUENCE [LARGE SCALE GENOMIC DNA]</scope>
    <source>
        <tissue evidence="14">Seedling</tissue>
    </source>
</reference>
<evidence type="ECO:0000256" key="7">
    <source>
        <dbReference type="ARBA" id="ARBA00023121"/>
    </source>
</evidence>
<evidence type="ECO:0000259" key="13">
    <source>
        <dbReference type="Pfam" id="PF10699"/>
    </source>
</evidence>
<keyword evidence="7" id="KW-0446">Lipid-binding</keyword>
<keyword evidence="5 12" id="KW-0732">Signal</keyword>
<dbReference type="SMR" id="A0A1D6ETD5"/>
<dbReference type="STRING" id="4577.A0A1D6ETD5"/>
<dbReference type="InParanoid" id="A0A1D6ETD5"/>
<dbReference type="InterPro" id="IPR018928">
    <property type="entry name" value="HAP2/GCS1_dom"/>
</dbReference>
<feature type="signal peptide" evidence="12">
    <location>
        <begin position="1"/>
        <end position="27"/>
    </location>
</feature>
<comment type="subcellular location">
    <subcellularLocation>
        <location evidence="1">Cell membrane</location>
        <topology evidence="1">Single-pass type I membrane protein</topology>
    </subcellularLocation>
</comment>
<name>A0A1D6ETD5_MAIZE</name>
<evidence type="ECO:0000256" key="12">
    <source>
        <dbReference type="SAM" id="SignalP"/>
    </source>
</evidence>
<sequence>MAPPRPPLPTVLSVLLLLLLAAGSAGGVEILAKSLLESCVADSGAGGRLSCDRKVVVDMAVPSGSNGGEAWLVAQVAHVNDTKQSKTIRNPPVITVNKGAVFALYALNYIRDVAYKPEEQYVETRKCEPDAGSDVVRACERLRYENGSIIEHSEIFMKSLFAVPVVLTAVYLHLVETFLAGGLFARLVRKAAVGRFGVSWLAAAVACARAHANGGGIAVLQRVADRFGKHGGGGDEQQGESGAGVAAVAGAGAPELADGLLAAAVWLTRLLFRRVVASPAIALEAGSRRRSRVRCVRGNTRGEEWAMWALVGGGSGIVGGSRPHRPRYGPPSTDLRLGDGCHCGVHVGAQRRRFHVFGIGTRSLGFNIRVQVKKGSSVSEVVVGPENRTVVSKDNFLRVNLIGDFGGYTSIPAFEDFYLVTPRKSAGSGEPQNLGAEYRKWMLLERVRFTDGVECNKIGVGYEAFQNQPNFCASPFESCLNNQLWTFLEDASVHSFSIGVTEVINSNLRIELSADDIEYMYQRSPGNITDISVPAFEVLSQYGTAKVTTKNIGTLEASYTLTFHCSSGISFMEEQYYILKPNEESTRLFYLHASTDQAAKYQCTAILKASDSSELDRQECVFSTTATVLDNGTQIIGSNGYKLGFFDTIKGYLAQLSCIFFIRKASSTQYTTGGMTCWGRTTARTGGTRKAAATTITTTTTITTGTTTTTGTRTAMTTTPTVTTTRTRGERSSPATTTSYTGSSPGQRQKATGTSTTRRSACSTGRPGTWGTSVGMAKRWSRRTPWTWSSGNEGHTRSGMPGTCTATTTTTTTPGKCRNSSDRLNFKTSSVR</sequence>
<feature type="chain" id="PRO_5010803802" evidence="12">
    <location>
        <begin position="28"/>
        <end position="832"/>
    </location>
</feature>
<feature type="compositionally biased region" description="Low complexity" evidence="11">
    <location>
        <begin position="803"/>
        <end position="813"/>
    </location>
</feature>
<evidence type="ECO:0000256" key="8">
    <source>
        <dbReference type="ARBA" id="ARBA00023136"/>
    </source>
</evidence>
<feature type="domain" description="Generative cell specific-1/HAP2" evidence="13">
    <location>
        <begin position="493"/>
        <end position="637"/>
    </location>
</feature>
<evidence type="ECO:0000256" key="11">
    <source>
        <dbReference type="SAM" id="MobiDB-lite"/>
    </source>
</evidence>